<dbReference type="EMBL" id="HACA01004674">
    <property type="protein sequence ID" value="CDW22035.1"/>
    <property type="molecule type" value="Transcribed_RNA"/>
</dbReference>
<accession>A0A0K2T8B6</accession>
<feature type="non-terminal residue" evidence="1">
    <location>
        <position position="58"/>
    </location>
</feature>
<dbReference type="AlphaFoldDB" id="A0A0K2T8B6"/>
<name>A0A0K2T8B6_LEPSM</name>
<reference evidence="1" key="1">
    <citation type="submission" date="2014-05" db="EMBL/GenBank/DDBJ databases">
        <authorList>
            <person name="Chronopoulou M."/>
        </authorList>
    </citation>
    <scope>NUCLEOTIDE SEQUENCE</scope>
    <source>
        <tissue evidence="1">Whole organism</tissue>
    </source>
</reference>
<evidence type="ECO:0000313" key="1">
    <source>
        <dbReference type="EMBL" id="CDW22035.1"/>
    </source>
</evidence>
<organism evidence="1">
    <name type="scientific">Lepeophtheirus salmonis</name>
    <name type="common">Salmon louse</name>
    <name type="synonym">Caligus salmonis</name>
    <dbReference type="NCBI Taxonomy" id="72036"/>
    <lineage>
        <taxon>Eukaryota</taxon>
        <taxon>Metazoa</taxon>
        <taxon>Ecdysozoa</taxon>
        <taxon>Arthropoda</taxon>
        <taxon>Crustacea</taxon>
        <taxon>Multicrustacea</taxon>
        <taxon>Hexanauplia</taxon>
        <taxon>Copepoda</taxon>
        <taxon>Siphonostomatoida</taxon>
        <taxon>Caligidae</taxon>
        <taxon>Lepeophtheirus</taxon>
    </lineage>
</organism>
<proteinExistence type="predicted"/>
<protein>
    <submittedName>
        <fullName evidence="1">Uncharacterized protein</fullName>
    </submittedName>
</protein>
<sequence>MTRLIPYHVIHIYKNCTHLVVIGTSISVRGSSISVGRSTIMSSISVRTGITISRISIS</sequence>